<dbReference type="EMBL" id="BGPR01042497">
    <property type="protein sequence ID" value="GBO18898.1"/>
    <property type="molecule type" value="Genomic_DNA"/>
</dbReference>
<name>A0A4Y2V2Q9_ARAVE</name>
<protein>
    <submittedName>
        <fullName evidence="1">Uncharacterized protein</fullName>
    </submittedName>
</protein>
<evidence type="ECO:0000313" key="1">
    <source>
        <dbReference type="EMBL" id="GBO18898.1"/>
    </source>
</evidence>
<evidence type="ECO:0000313" key="2">
    <source>
        <dbReference type="Proteomes" id="UP000499080"/>
    </source>
</evidence>
<keyword evidence="2" id="KW-1185">Reference proteome</keyword>
<dbReference type="OrthoDB" id="8064596at2759"/>
<gene>
    <name evidence="1" type="ORF">AVEN_201045_1</name>
</gene>
<comment type="caution">
    <text evidence="1">The sequence shown here is derived from an EMBL/GenBank/DDBJ whole genome shotgun (WGS) entry which is preliminary data.</text>
</comment>
<organism evidence="1 2">
    <name type="scientific">Araneus ventricosus</name>
    <name type="common">Orbweaver spider</name>
    <name type="synonym">Epeira ventricosa</name>
    <dbReference type="NCBI Taxonomy" id="182803"/>
    <lineage>
        <taxon>Eukaryota</taxon>
        <taxon>Metazoa</taxon>
        <taxon>Ecdysozoa</taxon>
        <taxon>Arthropoda</taxon>
        <taxon>Chelicerata</taxon>
        <taxon>Arachnida</taxon>
        <taxon>Araneae</taxon>
        <taxon>Araneomorphae</taxon>
        <taxon>Entelegynae</taxon>
        <taxon>Araneoidea</taxon>
        <taxon>Araneidae</taxon>
        <taxon>Araneus</taxon>
    </lineage>
</organism>
<dbReference type="AlphaFoldDB" id="A0A4Y2V2Q9"/>
<accession>A0A4Y2V2Q9</accession>
<dbReference type="Proteomes" id="UP000499080">
    <property type="component" value="Unassembled WGS sequence"/>
</dbReference>
<sequence>MNILNKLKSLSVSYPVHLQWFNINIKVTKLQMHLLKPVLMSTSVPSASLTHLLGAVFTELKAEIKQTISASASLVSGSTRPGGCL</sequence>
<proteinExistence type="predicted"/>
<reference evidence="1 2" key="1">
    <citation type="journal article" date="2019" name="Sci. Rep.">
        <title>Orb-weaving spider Araneus ventricosus genome elucidates the spidroin gene catalogue.</title>
        <authorList>
            <person name="Kono N."/>
            <person name="Nakamura H."/>
            <person name="Ohtoshi R."/>
            <person name="Moran D.A.P."/>
            <person name="Shinohara A."/>
            <person name="Yoshida Y."/>
            <person name="Fujiwara M."/>
            <person name="Mori M."/>
            <person name="Tomita M."/>
            <person name="Arakawa K."/>
        </authorList>
    </citation>
    <scope>NUCLEOTIDE SEQUENCE [LARGE SCALE GENOMIC DNA]</scope>
</reference>